<dbReference type="EMBL" id="JAEPRD010000118">
    <property type="protein sequence ID" value="KAG2197995.1"/>
    <property type="molecule type" value="Genomic_DNA"/>
</dbReference>
<comment type="caution">
    <text evidence="2">The sequence shown here is derived from an EMBL/GenBank/DDBJ whole genome shotgun (WGS) entry which is preliminary data.</text>
</comment>
<reference evidence="2" key="1">
    <citation type="submission" date="2020-12" db="EMBL/GenBank/DDBJ databases">
        <title>Metabolic potential, ecology and presence of endohyphal bacteria is reflected in genomic diversity of Mucoromycotina.</title>
        <authorList>
            <person name="Muszewska A."/>
            <person name="Okrasinska A."/>
            <person name="Steczkiewicz K."/>
            <person name="Drgas O."/>
            <person name="Orlowska M."/>
            <person name="Perlinska-Lenart U."/>
            <person name="Aleksandrzak-Piekarczyk T."/>
            <person name="Szatraj K."/>
            <person name="Zielenkiewicz U."/>
            <person name="Pilsyk S."/>
            <person name="Malc E."/>
            <person name="Mieczkowski P."/>
            <person name="Kruszewska J.S."/>
            <person name="Biernat P."/>
            <person name="Pawlowska J."/>
        </authorList>
    </citation>
    <scope>NUCLEOTIDE SEQUENCE</scope>
    <source>
        <strain evidence="2">WA0000017839</strain>
    </source>
</reference>
<keyword evidence="3" id="KW-1185">Reference proteome</keyword>
<evidence type="ECO:0000313" key="3">
    <source>
        <dbReference type="Proteomes" id="UP000603453"/>
    </source>
</evidence>
<dbReference type="Proteomes" id="UP000603453">
    <property type="component" value="Unassembled WGS sequence"/>
</dbReference>
<protein>
    <submittedName>
        <fullName evidence="2">Uncharacterized protein</fullName>
    </submittedName>
</protein>
<dbReference type="Pfam" id="PF14712">
    <property type="entry name" value="Snapin_Pallidin"/>
    <property type="match status" value="1"/>
</dbReference>
<accession>A0A8H7QTH6</accession>
<organism evidence="2 3">
    <name type="scientific">Mucor saturninus</name>
    <dbReference type="NCBI Taxonomy" id="64648"/>
    <lineage>
        <taxon>Eukaryota</taxon>
        <taxon>Fungi</taxon>
        <taxon>Fungi incertae sedis</taxon>
        <taxon>Mucoromycota</taxon>
        <taxon>Mucoromycotina</taxon>
        <taxon>Mucoromycetes</taxon>
        <taxon>Mucorales</taxon>
        <taxon>Mucorineae</taxon>
        <taxon>Mucoraceae</taxon>
        <taxon>Mucor</taxon>
    </lineage>
</organism>
<dbReference type="AlphaFoldDB" id="A0A8H7QTH6"/>
<gene>
    <name evidence="2" type="ORF">INT47_004962</name>
</gene>
<dbReference type="PANTHER" id="PTHR31328:SF2">
    <property type="entry name" value="BIOGENESIS OF LYSOSOME-RELATED ORGANELLES COMPLEX 1 SUBUNIT 6"/>
    <property type="match status" value="1"/>
</dbReference>
<proteinExistence type="predicted"/>
<dbReference type="GO" id="GO:0031083">
    <property type="term" value="C:BLOC-1 complex"/>
    <property type="evidence" value="ECO:0007669"/>
    <property type="project" value="TreeGrafter"/>
</dbReference>
<evidence type="ECO:0000313" key="2">
    <source>
        <dbReference type="EMBL" id="KAG2197995.1"/>
    </source>
</evidence>
<sequence>MTNEVATKYSSQIISTITALEDQLKDITNSQNELLDAILKAQATCITEQELADIKKMMDKVSIYNTKLLSIKATMSMLTGRTKQLQAKADKLKQIKTQYLSQIDQIRKIEQEKDQAIAAVTSSPTISSPVQVNTPTASASVESIPKIKSIVKKKKKSKAREVLIGDDSSSGNWAPKKSLSQMDLLKKT</sequence>
<dbReference type="OrthoDB" id="19659at2759"/>
<dbReference type="PANTHER" id="PTHR31328">
    <property type="entry name" value="BIOGENESIS OF LYSOSOME-RELATED ORGANELLES COMPLEX 1 SUBUNIT 6"/>
    <property type="match status" value="1"/>
</dbReference>
<evidence type="ECO:0000256" key="1">
    <source>
        <dbReference type="SAM" id="MobiDB-lite"/>
    </source>
</evidence>
<name>A0A8H7QTH6_9FUNG</name>
<dbReference type="GO" id="GO:0030133">
    <property type="term" value="C:transport vesicle"/>
    <property type="evidence" value="ECO:0007669"/>
    <property type="project" value="TreeGrafter"/>
</dbReference>
<feature type="region of interest" description="Disordered" evidence="1">
    <location>
        <begin position="157"/>
        <end position="188"/>
    </location>
</feature>
<dbReference type="InterPro" id="IPR028119">
    <property type="entry name" value="Snapin/Pallidin/Snn1"/>
</dbReference>